<dbReference type="OrthoDB" id="5400577at2759"/>
<dbReference type="InterPro" id="IPR011010">
    <property type="entry name" value="DNA_brk_join_enz"/>
</dbReference>
<dbReference type="GO" id="GO:0003677">
    <property type="term" value="F:DNA binding"/>
    <property type="evidence" value="ECO:0007669"/>
    <property type="project" value="InterPro"/>
</dbReference>
<evidence type="ECO:0000256" key="2">
    <source>
        <dbReference type="SAM" id="MobiDB-lite"/>
    </source>
</evidence>
<feature type="compositionally biased region" description="Basic residues" evidence="2">
    <location>
        <begin position="767"/>
        <end position="777"/>
    </location>
</feature>
<dbReference type="SUPFAM" id="SSF56349">
    <property type="entry name" value="DNA breaking-rejoining enzymes"/>
    <property type="match status" value="1"/>
</dbReference>
<organism evidence="4 6">
    <name type="scientific">Aspergillus hiratsukae</name>
    <dbReference type="NCBI Taxonomy" id="1194566"/>
    <lineage>
        <taxon>Eukaryota</taxon>
        <taxon>Fungi</taxon>
        <taxon>Dikarya</taxon>
        <taxon>Ascomycota</taxon>
        <taxon>Pezizomycotina</taxon>
        <taxon>Eurotiomycetes</taxon>
        <taxon>Eurotiomycetidae</taxon>
        <taxon>Eurotiales</taxon>
        <taxon>Aspergillaceae</taxon>
        <taxon>Aspergillus</taxon>
        <taxon>Aspergillus subgen. Fumigati</taxon>
    </lineage>
</organism>
<comment type="caution">
    <text evidence="4">The sequence shown here is derived from an EMBL/GenBank/DDBJ whole genome shotgun (WGS) entry which is preliminary data.</text>
</comment>
<evidence type="ECO:0000313" key="3">
    <source>
        <dbReference type="EMBL" id="KAF7133900.1"/>
    </source>
</evidence>
<dbReference type="Pfam" id="PF11917">
    <property type="entry name" value="DUF3435"/>
    <property type="match status" value="1"/>
</dbReference>
<name>A0A8H6QDV4_9EURO</name>
<dbReference type="InterPro" id="IPR021842">
    <property type="entry name" value="DUF3435"/>
</dbReference>
<feature type="compositionally biased region" description="Polar residues" evidence="2">
    <location>
        <begin position="932"/>
        <end position="945"/>
    </location>
</feature>
<keyword evidence="5" id="KW-1185">Reference proteome</keyword>
<feature type="region of interest" description="Disordered" evidence="2">
    <location>
        <begin position="743"/>
        <end position="786"/>
    </location>
</feature>
<dbReference type="AlphaFoldDB" id="A0A8H6QDV4"/>
<dbReference type="EMBL" id="JACBAF010001940">
    <property type="protein sequence ID" value="KAF7171281.1"/>
    <property type="molecule type" value="Genomic_DNA"/>
</dbReference>
<evidence type="ECO:0000256" key="1">
    <source>
        <dbReference type="ARBA" id="ARBA00023172"/>
    </source>
</evidence>
<feature type="compositionally biased region" description="Basic and acidic residues" evidence="2">
    <location>
        <begin position="1"/>
        <end position="32"/>
    </location>
</feature>
<dbReference type="GO" id="GO:0015074">
    <property type="term" value="P:DNA integration"/>
    <property type="evidence" value="ECO:0007669"/>
    <property type="project" value="InterPro"/>
</dbReference>
<dbReference type="Proteomes" id="UP000630445">
    <property type="component" value="Unassembled WGS sequence"/>
</dbReference>
<dbReference type="InterPro" id="IPR013762">
    <property type="entry name" value="Integrase-like_cat_sf"/>
</dbReference>
<dbReference type="EMBL" id="JACBAD010001797">
    <property type="protein sequence ID" value="KAF7133900.1"/>
    <property type="molecule type" value="Genomic_DNA"/>
</dbReference>
<dbReference type="PANTHER" id="PTHR37535:SF3">
    <property type="entry name" value="FLUG DOMAIN-CONTAINING PROTEIN"/>
    <property type="match status" value="1"/>
</dbReference>
<evidence type="ECO:0000313" key="6">
    <source>
        <dbReference type="Proteomes" id="UP000662466"/>
    </source>
</evidence>
<proteinExistence type="predicted"/>
<evidence type="ECO:0000313" key="4">
    <source>
        <dbReference type="EMBL" id="KAF7171281.1"/>
    </source>
</evidence>
<reference evidence="4" key="1">
    <citation type="submission" date="2020-06" db="EMBL/GenBank/DDBJ databases">
        <title>Draft genome sequences of strains closely related to Aspergillus parafelis and Aspergillus hiratsukae.</title>
        <authorList>
            <person name="Dos Santos R.A.C."/>
            <person name="Rivero-Menendez O."/>
            <person name="Steenwyk J.L."/>
            <person name="Mead M.E."/>
            <person name="Goldman G.H."/>
            <person name="Alastruey-Izquierdo A."/>
            <person name="Rokas A."/>
        </authorList>
    </citation>
    <scope>NUCLEOTIDE SEQUENCE</scope>
    <source>
        <strain evidence="3">CNM-CM5793</strain>
        <strain evidence="4">CNM-CM6106</strain>
    </source>
</reference>
<keyword evidence="1" id="KW-0233">DNA recombination</keyword>
<dbReference type="Gene3D" id="1.10.443.10">
    <property type="entry name" value="Intergrase catalytic core"/>
    <property type="match status" value="1"/>
</dbReference>
<protein>
    <submittedName>
        <fullName evidence="4">Uncharacterized protein</fullName>
    </submittedName>
</protein>
<gene>
    <name evidence="3" type="ORF">CNMCM5793_005366</name>
    <name evidence="4" type="ORF">CNMCM6106_005678</name>
</gene>
<evidence type="ECO:0000313" key="5">
    <source>
        <dbReference type="Proteomes" id="UP000630445"/>
    </source>
</evidence>
<accession>A0A8H6QDV4</accession>
<feature type="region of interest" description="Disordered" evidence="2">
    <location>
        <begin position="913"/>
        <end position="967"/>
    </location>
</feature>
<sequence>MAGLSDARKAAQKAAREEKRREERRQLREQRGYDPSAYLEKDAQRSWSRASPETKEAYRKRVRLYEEFLVEQKGMPKGYKVGKEHPVPTLEELKQLFRCYIDSTKGRLDPQGRPTMKTTLIRAQEFVPGFALETGKPIAEQDASELYSWIEKDLVADKIVKAIEKPKYNIKPGDFERGMRTHWADDDPLFMSGRFRVQFHFATLLYFCTGARVAALCPKLKNKAERGLRYKHIQLVLFRTVNAPWKIGYRLDQYWVKNNIDPDNTALGAAIWDCDEPLYAGALFLLALAIADGALFGYSSAADFFEQVIPPGLNQLPLRWNEEALDRCIIRHTTAKGVSEDPLSKERHQNAFRQILRKIYLNTPTIHDYRRHLAESVKEKYTLQSASQLLGHKSTSVTAESYVASLCGVDGLNAARGKETDHTHIEFFQGYEQFYEQGLPRKLPIQKELELESDAQLLRMRIEIDNAGTAGDRERLNAEYRAQKKKIYAREFERFRKEWARERRDQIILTRGKECPIYGEQTAEKSTWCEIMPELGRLVTVMSSDKPLEFEWKRVVVEDLVIHCQRDYDVVYLPGQEPVEGRCRAHGCGQIMEELKRPERSSHIHSCIRWEKSRMMGIPFPRVKYCWECFSFHDAESPDFEEHCAGHLQSMTTQHYEVMVFRNTTIRAGYCIECLWDDKKDAVNRMRTFNRSTELRNHLEEHIKRRPWPSKCSGCSYISTDQQDYRRHLHDVHHYNKAICVPSEKARKKRSSSEIDEESIGDGNPPKRGRRPRKQQKKSLAPSHASPKDLKIILWEPHTKQPQVMFPLPAEAAHENEECLTDLAYQAVNHCEHFNEMLCTSPDDDNIRSALSDTMNVTDSPRPSAIGSVPSATVIDPRILDISATILSWSEGEHQQLDECDLREQLASSSLAERPGIDFPPQTLCAGPALDSTESQGDTVPETGNSLIFSASSPRSPSSKEPVRRLTRDELSAVAELPPTTQSSFGVCTSGSEIGPGLASAGPLTRAKARAQAAKTRQKSTNTHISARKARPYSQEEDQLLRVLMRKAPRVEEMTQAFQRRFPDRSTISLRKRWLKIRPSVRRSARSRARGRLDMQHKCC</sequence>
<feature type="region of interest" description="Disordered" evidence="2">
    <location>
        <begin position="1"/>
        <end position="52"/>
    </location>
</feature>
<feature type="compositionally biased region" description="Low complexity" evidence="2">
    <location>
        <begin position="946"/>
        <end position="960"/>
    </location>
</feature>
<dbReference type="Proteomes" id="UP000662466">
    <property type="component" value="Unassembled WGS sequence"/>
</dbReference>
<dbReference type="GO" id="GO:0006310">
    <property type="term" value="P:DNA recombination"/>
    <property type="evidence" value="ECO:0007669"/>
    <property type="project" value="UniProtKB-KW"/>
</dbReference>
<dbReference type="PANTHER" id="PTHR37535">
    <property type="entry name" value="FLUG DOMAIN PROTEIN"/>
    <property type="match status" value="1"/>
</dbReference>
<feature type="region of interest" description="Disordered" evidence="2">
    <location>
        <begin position="1015"/>
        <end position="1034"/>
    </location>
</feature>